<dbReference type="RefSeq" id="WP_001106817.1">
    <property type="nucleotide sequence ID" value="NZ_CP136173.1"/>
</dbReference>
<dbReference type="Gene3D" id="3.40.109.10">
    <property type="entry name" value="NADH Oxidase"/>
    <property type="match status" value="1"/>
</dbReference>
<organism evidence="2 3">
    <name type="scientific">Acinetobacter baumannii</name>
    <dbReference type="NCBI Taxonomy" id="470"/>
    <lineage>
        <taxon>Bacteria</taxon>
        <taxon>Pseudomonadati</taxon>
        <taxon>Pseudomonadota</taxon>
        <taxon>Gammaproteobacteria</taxon>
        <taxon>Moraxellales</taxon>
        <taxon>Moraxellaceae</taxon>
        <taxon>Acinetobacter</taxon>
        <taxon>Acinetobacter calcoaceticus/baumannii complex</taxon>
    </lineage>
</organism>
<name>A0A1S2FQT9_ACIBA</name>
<dbReference type="Proteomes" id="UP000252694">
    <property type="component" value="Unassembled WGS sequence"/>
</dbReference>
<dbReference type="EMBL" id="UFMQ01000007">
    <property type="protein sequence ID" value="SST23221.1"/>
    <property type="molecule type" value="Genomic_DNA"/>
</dbReference>
<reference evidence="2 3" key="1">
    <citation type="submission" date="2018-07" db="EMBL/GenBank/DDBJ databases">
        <authorList>
            <consortium name="Pathogen Informatics"/>
        </authorList>
    </citation>
    <scope>NUCLEOTIDE SEQUENCE [LARGE SCALE GENOMIC DNA]</scope>
    <source>
        <strain evidence="2 3">4300STDY7045823</strain>
    </source>
</reference>
<dbReference type="InterPro" id="IPR052544">
    <property type="entry name" value="Bacteriocin_Proc_Enz"/>
</dbReference>
<protein>
    <submittedName>
        <fullName evidence="2">SagB-type dehydrogenase domain</fullName>
    </submittedName>
</protein>
<sequence>MNYIVDIQPAIQLKNNNGSLVIYDLISKESYEVENIEILPIFATITESVPCPINELKEIILSQYNISKVEVDDILSTFISYGLLAEASTIVHKKAGVQEWVDNGWIDALVLHLSSRNLNYSDDPAYFNGLENESFEPIENSKIKEIDEKNASNYYYLNSDLDDISGEDILHGIIGRRSFQPFYKKEFNQNDIDSILWFSNQYARKRGTKIFESSDRDSVYDSAFSALHTYIVIYKDLLILDQVLSAGCYYYDLNKHALILIREGNYKKEVAKLAIGQKRAAGGLATIIIAADLEKYSTVYKHERSYRNLLINTAQLCQFYLVQATIKGFNTFITPAILDEEMADFLDLSDNIPLYIAAIG</sequence>
<dbReference type="InterPro" id="IPR029479">
    <property type="entry name" value="Nitroreductase"/>
</dbReference>
<gene>
    <name evidence="2" type="ORF">SAMEA104305318_01980</name>
</gene>
<evidence type="ECO:0000259" key="1">
    <source>
        <dbReference type="Pfam" id="PF00881"/>
    </source>
</evidence>
<accession>A0A1S2FQT9</accession>
<dbReference type="CDD" id="cd02142">
    <property type="entry name" value="McbC_SagB-like_oxidoreductase"/>
    <property type="match status" value="1"/>
</dbReference>
<dbReference type="PANTHER" id="PTHR43745:SF2">
    <property type="entry name" value="NITROREDUCTASE MJ1384-RELATED"/>
    <property type="match status" value="1"/>
</dbReference>
<evidence type="ECO:0000313" key="3">
    <source>
        <dbReference type="Proteomes" id="UP000252694"/>
    </source>
</evidence>
<dbReference type="PANTHER" id="PTHR43745">
    <property type="entry name" value="NITROREDUCTASE MJ1384-RELATED"/>
    <property type="match status" value="1"/>
</dbReference>
<dbReference type="InterPro" id="IPR000415">
    <property type="entry name" value="Nitroreductase-like"/>
</dbReference>
<dbReference type="GO" id="GO:0016491">
    <property type="term" value="F:oxidoreductase activity"/>
    <property type="evidence" value="ECO:0007669"/>
    <property type="project" value="InterPro"/>
</dbReference>
<proteinExistence type="predicted"/>
<dbReference type="Pfam" id="PF00881">
    <property type="entry name" value="Nitroreductase"/>
    <property type="match status" value="1"/>
</dbReference>
<evidence type="ECO:0000313" key="2">
    <source>
        <dbReference type="EMBL" id="SST23221.1"/>
    </source>
</evidence>
<dbReference type="SUPFAM" id="SSF55469">
    <property type="entry name" value="FMN-dependent nitroreductase-like"/>
    <property type="match status" value="1"/>
</dbReference>
<dbReference type="AlphaFoldDB" id="A0A1S2FQT9"/>
<feature type="domain" description="Nitroreductase" evidence="1">
    <location>
        <begin position="175"/>
        <end position="360"/>
    </location>
</feature>